<feature type="compositionally biased region" description="Polar residues" evidence="1">
    <location>
        <begin position="210"/>
        <end position="221"/>
    </location>
</feature>
<keyword evidence="3" id="KW-1185">Reference proteome</keyword>
<dbReference type="OrthoDB" id="10495253at2759"/>
<accession>A0A197JI60</accession>
<gene>
    <name evidence="2" type="ORF">K457DRAFT_130085</name>
</gene>
<evidence type="ECO:0000256" key="1">
    <source>
        <dbReference type="SAM" id="MobiDB-lite"/>
    </source>
</evidence>
<feature type="compositionally biased region" description="Basic and acidic residues" evidence="1">
    <location>
        <begin position="438"/>
        <end position="458"/>
    </location>
</feature>
<dbReference type="EMBL" id="KV442102">
    <property type="protein sequence ID" value="OAQ24069.1"/>
    <property type="molecule type" value="Genomic_DNA"/>
</dbReference>
<reference evidence="2 3" key="1">
    <citation type="submission" date="2016-05" db="EMBL/GenBank/DDBJ databases">
        <title>Genome sequencing reveals origins of a unique bacterial endosymbiosis in the earliest lineages of terrestrial Fungi.</title>
        <authorList>
            <consortium name="DOE Joint Genome Institute"/>
            <person name="Uehling J."/>
            <person name="Gryganskyi A."/>
            <person name="Hameed K."/>
            <person name="Tschaplinski T."/>
            <person name="Misztal P."/>
            <person name="Wu S."/>
            <person name="Desiro A."/>
            <person name="Vande Pol N."/>
            <person name="Du Z.-Y."/>
            <person name="Zienkiewicz A."/>
            <person name="Zienkiewicz K."/>
            <person name="Morin E."/>
            <person name="Tisserant E."/>
            <person name="Splivallo R."/>
            <person name="Hainaut M."/>
            <person name="Henrissat B."/>
            <person name="Ohm R."/>
            <person name="Kuo A."/>
            <person name="Yan J."/>
            <person name="Lipzen A."/>
            <person name="Nolan M."/>
            <person name="Labutti K."/>
            <person name="Barry K."/>
            <person name="Goldstein A."/>
            <person name="Labbe J."/>
            <person name="Schadt C."/>
            <person name="Tuskan G."/>
            <person name="Grigoriev I."/>
            <person name="Martin F."/>
            <person name="Vilgalys R."/>
            <person name="Bonito G."/>
        </authorList>
    </citation>
    <scope>NUCLEOTIDE SEQUENCE [LARGE SCALE GENOMIC DNA]</scope>
    <source>
        <strain evidence="2 3">AG-77</strain>
    </source>
</reference>
<feature type="region of interest" description="Disordered" evidence="1">
    <location>
        <begin position="176"/>
        <end position="229"/>
    </location>
</feature>
<feature type="region of interest" description="Disordered" evidence="1">
    <location>
        <begin position="438"/>
        <end position="479"/>
    </location>
</feature>
<proteinExistence type="predicted"/>
<feature type="region of interest" description="Disordered" evidence="1">
    <location>
        <begin position="1"/>
        <end position="49"/>
    </location>
</feature>
<protein>
    <submittedName>
        <fullName evidence="2">Uncharacterized protein</fullName>
    </submittedName>
</protein>
<feature type="region of interest" description="Disordered" evidence="1">
    <location>
        <begin position="505"/>
        <end position="548"/>
    </location>
</feature>
<dbReference type="Proteomes" id="UP000078512">
    <property type="component" value="Unassembled WGS sequence"/>
</dbReference>
<feature type="compositionally biased region" description="Low complexity" evidence="1">
    <location>
        <begin position="182"/>
        <end position="209"/>
    </location>
</feature>
<evidence type="ECO:0000313" key="2">
    <source>
        <dbReference type="EMBL" id="OAQ24069.1"/>
    </source>
</evidence>
<dbReference type="AlphaFoldDB" id="A0A197JI60"/>
<sequence>MAAQAASTNNRRVSRSSTSTTTTSLTPSTKAYSTPSSQAIYSSSSSSAVPPTLVDAFASLAVEGLHPQQQEAVVQFDELRSKNASRSAEAPFAIVTQLAEPRPQAFARSTRPNRGDDDKRQQGYFESRANVHPDLVDRLVEVPATPANQKRGRSDYDEETPLDECLANLYLDPLTPLPPPATLTSASTSTPTGAPVSTTTKKTTSTSTSHNRFAKTSSRDITPSADKPVNAEADGELHQEIPLPHLIHDRILRDTYDTTSRLSSDLSVALKTHQRLMDDYCDLMDLWRITFSLWLNKNPGPMGRFTGKASKRSKSQVERDDARLDIALHNLRSARQYCKLVNAAYACESRQRHDAHKLYLQSTDSAMIKLKQKYEYDKARNKAQQKYDQARNEIRPEYDQARIELQQKHSQATIELQKKYNQARSELQQKQDQARIELQRKYEQASEQRKKSIRDSWSKAKQQHQQLSRSHRQTSSQYKQGLQELVDMTSYPSLLMVLSRVSPTQSLLPDSVGGRSQERRKRVKHDNIKQEPADEKMSDVATTSTSFSTTTTRPQLLQLFRPPPATLYLM</sequence>
<name>A0A197JI60_9FUNG</name>
<feature type="compositionally biased region" description="Low complexity" evidence="1">
    <location>
        <begin position="7"/>
        <end position="47"/>
    </location>
</feature>
<feature type="region of interest" description="Disordered" evidence="1">
    <location>
        <begin position="96"/>
        <end position="121"/>
    </location>
</feature>
<organism evidence="2 3">
    <name type="scientific">Linnemannia elongata AG-77</name>
    <dbReference type="NCBI Taxonomy" id="1314771"/>
    <lineage>
        <taxon>Eukaryota</taxon>
        <taxon>Fungi</taxon>
        <taxon>Fungi incertae sedis</taxon>
        <taxon>Mucoromycota</taxon>
        <taxon>Mortierellomycotina</taxon>
        <taxon>Mortierellomycetes</taxon>
        <taxon>Mortierellales</taxon>
        <taxon>Mortierellaceae</taxon>
        <taxon>Linnemannia</taxon>
    </lineage>
</organism>
<feature type="compositionally biased region" description="Low complexity" evidence="1">
    <location>
        <begin position="463"/>
        <end position="477"/>
    </location>
</feature>
<feature type="compositionally biased region" description="Basic and acidic residues" evidence="1">
    <location>
        <begin position="525"/>
        <end position="538"/>
    </location>
</feature>
<evidence type="ECO:0000313" key="3">
    <source>
        <dbReference type="Proteomes" id="UP000078512"/>
    </source>
</evidence>